<evidence type="ECO:0000259" key="1">
    <source>
        <dbReference type="Pfam" id="PF00501"/>
    </source>
</evidence>
<dbReference type="PROSITE" id="PS00455">
    <property type="entry name" value="AMP_BINDING"/>
    <property type="match status" value="1"/>
</dbReference>
<gene>
    <name evidence="3" type="ORF">H8R02_00925</name>
</gene>
<dbReference type="EMBL" id="JACORU010000001">
    <property type="protein sequence ID" value="MBC5762996.1"/>
    <property type="molecule type" value="Genomic_DNA"/>
</dbReference>
<dbReference type="InterPro" id="IPR020845">
    <property type="entry name" value="AMP-binding_CS"/>
</dbReference>
<dbReference type="SUPFAM" id="SSF56801">
    <property type="entry name" value="Acetyl-CoA synthetase-like"/>
    <property type="match status" value="1"/>
</dbReference>
<sequence length="527" mass="57564">MLIRAMLSQCAQNYPRKAAYLCGARSVTWSELDARSSRLAAVLHEEGIVAGEAVGILALETIEVYEHLYACAKLGAVRVSLNWRFSAPELTHILHDARLRLLFVQAELLAQAQQIQEQLKSAGVRVIVFGTSAVVSPYEERMAGVTGRAEHMEWPELEPEHPLLYSYTSGTTGRPKGAIISNTAAAHAVLSGVIGRGFTHDDIYYVSAQSAWIVVMMTMFGLANGMTHAIPDGAFEIHACLRDIERLKVTAVLWVPTMIKRAIHASRDFSYDLSSLRVIMYGSSPASAELVRDAYATFGCELTQTYGMTETCGGVTHLSPADHRRAIAADETLLSSVGRPSTLFSLSLRSDEGVPVAPGEPGEIWIRGKPLMTGYLNLAEENAAVFDGDWFRTNDIGRIDDDGYLFLIGRRQFQINTGAVKVYPTAVEEVLSGHPSVAEVCVLGAQHPEWGEAVVALIEPAKADCSAADLLAYCATRMSKAACPKAFLLRSPLDRTATGKVDRRAASDWLSRNVHLLPWKLQPEDHL</sequence>
<dbReference type="AlphaFoldDB" id="A0A923S0A6"/>
<dbReference type="InterPro" id="IPR000873">
    <property type="entry name" value="AMP-dep_synth/lig_dom"/>
</dbReference>
<dbReference type="InterPro" id="IPR042099">
    <property type="entry name" value="ANL_N_sf"/>
</dbReference>
<evidence type="ECO:0000259" key="2">
    <source>
        <dbReference type="Pfam" id="PF13193"/>
    </source>
</evidence>
<dbReference type="Pfam" id="PF00501">
    <property type="entry name" value="AMP-binding"/>
    <property type="match status" value="1"/>
</dbReference>
<dbReference type="PANTHER" id="PTHR43767">
    <property type="entry name" value="LONG-CHAIN-FATTY-ACID--COA LIGASE"/>
    <property type="match status" value="1"/>
</dbReference>
<proteinExistence type="predicted"/>
<dbReference type="InterPro" id="IPR025110">
    <property type="entry name" value="AMP-bd_C"/>
</dbReference>
<dbReference type="RefSeq" id="WP_187079471.1">
    <property type="nucleotide sequence ID" value="NZ_JACORU010000001.1"/>
</dbReference>
<name>A0A923S0A6_9BURK</name>
<accession>A0A923S0A6</accession>
<feature type="domain" description="AMP-binding enzyme C-terminal" evidence="2">
    <location>
        <begin position="427"/>
        <end position="500"/>
    </location>
</feature>
<organism evidence="3 4">
    <name type="scientific">Ramlibacter albus</name>
    <dbReference type="NCBI Taxonomy" id="2079448"/>
    <lineage>
        <taxon>Bacteria</taxon>
        <taxon>Pseudomonadati</taxon>
        <taxon>Pseudomonadota</taxon>
        <taxon>Betaproteobacteria</taxon>
        <taxon>Burkholderiales</taxon>
        <taxon>Comamonadaceae</taxon>
        <taxon>Ramlibacter</taxon>
    </lineage>
</organism>
<dbReference type="GO" id="GO:0016878">
    <property type="term" value="F:acid-thiol ligase activity"/>
    <property type="evidence" value="ECO:0007669"/>
    <property type="project" value="UniProtKB-ARBA"/>
</dbReference>
<dbReference type="InterPro" id="IPR050237">
    <property type="entry name" value="ATP-dep_AMP-bd_enzyme"/>
</dbReference>
<evidence type="ECO:0000313" key="3">
    <source>
        <dbReference type="EMBL" id="MBC5762996.1"/>
    </source>
</evidence>
<reference evidence="3" key="1">
    <citation type="submission" date="2020-08" db="EMBL/GenBank/DDBJ databases">
        <title>Ramlibacter sp. GTP1 16S ribosomal RNA gene genome sequencing and assembly.</title>
        <authorList>
            <person name="Kang M."/>
        </authorList>
    </citation>
    <scope>NUCLEOTIDE SEQUENCE</scope>
    <source>
        <strain evidence="3">GTP1</strain>
    </source>
</reference>
<dbReference type="InterPro" id="IPR045851">
    <property type="entry name" value="AMP-bd_C_sf"/>
</dbReference>
<dbReference type="Gene3D" id="3.30.300.30">
    <property type="match status" value="1"/>
</dbReference>
<protein>
    <submittedName>
        <fullName evidence="3">AMP-binding protein</fullName>
    </submittedName>
</protein>
<dbReference type="Gene3D" id="3.40.50.12780">
    <property type="entry name" value="N-terminal domain of ligase-like"/>
    <property type="match status" value="1"/>
</dbReference>
<feature type="domain" description="AMP-dependent synthetase/ligase" evidence="1">
    <location>
        <begin position="9"/>
        <end position="376"/>
    </location>
</feature>
<evidence type="ECO:0000313" key="4">
    <source>
        <dbReference type="Proteomes" id="UP000596827"/>
    </source>
</evidence>
<dbReference type="PANTHER" id="PTHR43767:SF1">
    <property type="entry name" value="NONRIBOSOMAL PEPTIDE SYNTHASE PES1 (EUROFUNG)-RELATED"/>
    <property type="match status" value="1"/>
</dbReference>
<dbReference type="Pfam" id="PF13193">
    <property type="entry name" value="AMP-binding_C"/>
    <property type="match status" value="1"/>
</dbReference>
<keyword evidence="4" id="KW-1185">Reference proteome</keyword>
<comment type="caution">
    <text evidence="3">The sequence shown here is derived from an EMBL/GenBank/DDBJ whole genome shotgun (WGS) entry which is preliminary data.</text>
</comment>
<dbReference type="Proteomes" id="UP000596827">
    <property type="component" value="Unassembled WGS sequence"/>
</dbReference>